<dbReference type="InterPro" id="IPR045851">
    <property type="entry name" value="AMP-bd_C_sf"/>
</dbReference>
<protein>
    <submittedName>
        <fullName evidence="5">Acetyl-CoA synthetase-like protein</fullName>
    </submittedName>
</protein>
<name>A0A1E7F5V9_9STRA</name>
<dbReference type="Gene3D" id="3.30.300.30">
    <property type="match status" value="1"/>
</dbReference>
<reference evidence="5 6" key="1">
    <citation type="submission" date="2016-09" db="EMBL/GenBank/DDBJ databases">
        <title>Extensive genetic diversity and differential bi-allelic expression allows diatom success in the polar Southern Ocean.</title>
        <authorList>
            <consortium name="DOE Joint Genome Institute"/>
            <person name="Mock T."/>
            <person name="Otillar R.P."/>
            <person name="Strauss J."/>
            <person name="Dupont C."/>
            <person name="Frickenhaus S."/>
            <person name="Maumus F."/>
            <person name="Mcmullan M."/>
            <person name="Sanges R."/>
            <person name="Schmutz J."/>
            <person name="Toseland A."/>
            <person name="Valas R."/>
            <person name="Veluchamy A."/>
            <person name="Ward B.J."/>
            <person name="Allen A."/>
            <person name="Barry K."/>
            <person name="Falciatore A."/>
            <person name="Ferrante M."/>
            <person name="Fortunato A.E."/>
            <person name="Gloeckner G."/>
            <person name="Gruber A."/>
            <person name="Hipkin R."/>
            <person name="Janech M."/>
            <person name="Kroth P."/>
            <person name="Leese F."/>
            <person name="Lindquist E."/>
            <person name="Lyon B.R."/>
            <person name="Martin J."/>
            <person name="Mayer C."/>
            <person name="Parker M."/>
            <person name="Quesneville H."/>
            <person name="Raymond J."/>
            <person name="Uhlig C."/>
            <person name="Valentin K.U."/>
            <person name="Worden A.Z."/>
            <person name="Armbrust E.V."/>
            <person name="Bowler C."/>
            <person name="Green B."/>
            <person name="Moulton V."/>
            <person name="Van Oosterhout C."/>
            <person name="Grigoriev I."/>
        </authorList>
    </citation>
    <scope>NUCLEOTIDE SEQUENCE [LARGE SCALE GENOMIC DNA]</scope>
    <source>
        <strain evidence="5 6">CCMP1102</strain>
    </source>
</reference>
<dbReference type="Gene3D" id="3.40.50.980">
    <property type="match status" value="3"/>
</dbReference>
<feature type="domain" description="AMP-binding enzyme C-terminal" evidence="4">
    <location>
        <begin position="366"/>
        <end position="457"/>
    </location>
</feature>
<dbReference type="GO" id="GO:0016405">
    <property type="term" value="F:CoA-ligase activity"/>
    <property type="evidence" value="ECO:0007669"/>
    <property type="project" value="TreeGrafter"/>
</dbReference>
<dbReference type="SUPFAM" id="SSF56801">
    <property type="entry name" value="Acetyl-CoA synthetase-like"/>
    <property type="match status" value="1"/>
</dbReference>
<sequence>MDFDFDIVLEINEIKEKEIDELAIFDGSTGMKRTFTDHYNSTRGIAGSLKYDMGVDENSCVCLFAPNHVDYMPVTLAVGLCGAKITPVNPLYKANELLNVLDGSRSTTSDCFQCQTNTHHIVHFPSGTTGKPKGVAISHANLTWVSRMDYFLRCPFFHIYGMVVSAMYSSWIGNPIYTMSGRFDFELMLEMITKYQPKNAHLVPPIILGLAKSPLVDKYDMSSLELIISAAAPLGAETEIAVRDRLQCTVKQAWGMSELSPIGTITPSEKIKPGSVGLVVSNTYGKILDKDGNSLGPNQQGELAIKGPQVMMGYQDEPQQTKDCLSSSGWLLTGDMFYYDEDGYFFMTDRIKELIKTRGFQVAPAELEELILGHDDVNDVAVIQIPDEASGELPRAYIVLKAEEKEEGSTDHDDDKEQEEKLKKCIYEWVKERVAPYKRLDGGIVFVDSIPKSASGKILRRILRDELAEQMKVAK</sequence>
<dbReference type="Pfam" id="PF13193">
    <property type="entry name" value="AMP-binding_C"/>
    <property type="match status" value="1"/>
</dbReference>
<evidence type="ECO:0000259" key="4">
    <source>
        <dbReference type="Pfam" id="PF13193"/>
    </source>
</evidence>
<dbReference type="Proteomes" id="UP000095751">
    <property type="component" value="Unassembled WGS sequence"/>
</dbReference>
<evidence type="ECO:0000313" key="5">
    <source>
        <dbReference type="EMBL" id="OEU13519.1"/>
    </source>
</evidence>
<evidence type="ECO:0000313" key="6">
    <source>
        <dbReference type="Proteomes" id="UP000095751"/>
    </source>
</evidence>
<evidence type="ECO:0000256" key="2">
    <source>
        <dbReference type="ARBA" id="ARBA00022598"/>
    </source>
</evidence>
<dbReference type="InParanoid" id="A0A1E7F5V9"/>
<comment type="similarity">
    <text evidence="1">Belongs to the ATP-dependent AMP-binding enzyme family.</text>
</comment>
<dbReference type="EMBL" id="KV784361">
    <property type="protein sequence ID" value="OEU13519.1"/>
    <property type="molecule type" value="Genomic_DNA"/>
</dbReference>
<gene>
    <name evidence="5" type="ORF">FRACYDRAFT_226782</name>
</gene>
<keyword evidence="2" id="KW-0436">Ligase</keyword>
<feature type="domain" description="AMP-dependent synthetase/ligase" evidence="3">
    <location>
        <begin position="20"/>
        <end position="106"/>
    </location>
</feature>
<organism evidence="5 6">
    <name type="scientific">Fragilariopsis cylindrus CCMP1102</name>
    <dbReference type="NCBI Taxonomy" id="635003"/>
    <lineage>
        <taxon>Eukaryota</taxon>
        <taxon>Sar</taxon>
        <taxon>Stramenopiles</taxon>
        <taxon>Ochrophyta</taxon>
        <taxon>Bacillariophyta</taxon>
        <taxon>Bacillariophyceae</taxon>
        <taxon>Bacillariophycidae</taxon>
        <taxon>Bacillariales</taxon>
        <taxon>Bacillariaceae</taxon>
        <taxon>Fragilariopsis</taxon>
    </lineage>
</organism>
<evidence type="ECO:0000256" key="1">
    <source>
        <dbReference type="ARBA" id="ARBA00006432"/>
    </source>
</evidence>
<dbReference type="PANTHER" id="PTHR24096">
    <property type="entry name" value="LONG-CHAIN-FATTY-ACID--COA LIGASE"/>
    <property type="match status" value="1"/>
</dbReference>
<dbReference type="PANTHER" id="PTHR24096:SF149">
    <property type="entry name" value="AMP-BINDING DOMAIN-CONTAINING PROTEIN-RELATED"/>
    <property type="match status" value="1"/>
</dbReference>
<keyword evidence="6" id="KW-1185">Reference proteome</keyword>
<dbReference type="KEGG" id="fcy:FRACYDRAFT_226782"/>
<accession>A0A1E7F5V9</accession>
<dbReference type="InterPro" id="IPR000873">
    <property type="entry name" value="AMP-dep_synth/lig_dom"/>
</dbReference>
<dbReference type="Gene3D" id="2.30.38.10">
    <property type="entry name" value="Luciferase, Domain 3"/>
    <property type="match status" value="1"/>
</dbReference>
<dbReference type="Pfam" id="PF00501">
    <property type="entry name" value="AMP-binding"/>
    <property type="match status" value="2"/>
</dbReference>
<dbReference type="InterPro" id="IPR025110">
    <property type="entry name" value="AMP-bd_C"/>
</dbReference>
<feature type="domain" description="AMP-dependent synthetase/ligase" evidence="3">
    <location>
        <begin position="121"/>
        <end position="314"/>
    </location>
</feature>
<proteinExistence type="inferred from homology"/>
<evidence type="ECO:0000259" key="3">
    <source>
        <dbReference type="Pfam" id="PF00501"/>
    </source>
</evidence>
<dbReference type="OrthoDB" id="16262at2759"/>
<dbReference type="AlphaFoldDB" id="A0A1E7F5V9"/>